<evidence type="ECO:0000313" key="2">
    <source>
        <dbReference type="Proteomes" id="UP000324705"/>
    </source>
</evidence>
<evidence type="ECO:0000313" key="1">
    <source>
        <dbReference type="EMBL" id="VAH91092.1"/>
    </source>
</evidence>
<sequence length="144" mass="16668">MFQNIEFFLQQVHKSATMLQQLAALCSLCERTMWRGILCWDSLCGWLQTTVSSLPSEYLRQGEAEMIIPLWLKVLQDAASDYLHSRTGDNCRNHPGYMQGKGGRTLKRVIRDFAESHRNVPTPYIDSRWGCRQTVQLNLLKFES</sequence>
<dbReference type="Gramene" id="TRITD4Av1G083990.1">
    <property type="protein sequence ID" value="TRITD4Av1G083990.1"/>
    <property type="gene ID" value="TRITD4Av1G083990"/>
</dbReference>
<name>A0A9R0S9A1_TRITD</name>
<accession>A0A9R0S9A1</accession>
<proteinExistence type="predicted"/>
<keyword evidence="2" id="KW-1185">Reference proteome</keyword>
<gene>
    <name evidence="1" type="ORF">TRITD_4Av1G083990</name>
</gene>
<organism evidence="1 2">
    <name type="scientific">Triticum turgidum subsp. durum</name>
    <name type="common">Durum wheat</name>
    <name type="synonym">Triticum durum</name>
    <dbReference type="NCBI Taxonomy" id="4567"/>
    <lineage>
        <taxon>Eukaryota</taxon>
        <taxon>Viridiplantae</taxon>
        <taxon>Streptophyta</taxon>
        <taxon>Embryophyta</taxon>
        <taxon>Tracheophyta</taxon>
        <taxon>Spermatophyta</taxon>
        <taxon>Magnoliopsida</taxon>
        <taxon>Liliopsida</taxon>
        <taxon>Poales</taxon>
        <taxon>Poaceae</taxon>
        <taxon>BOP clade</taxon>
        <taxon>Pooideae</taxon>
        <taxon>Triticodae</taxon>
        <taxon>Triticeae</taxon>
        <taxon>Triticinae</taxon>
        <taxon>Triticum</taxon>
    </lineage>
</organism>
<protein>
    <submittedName>
        <fullName evidence="1">Uncharacterized protein</fullName>
    </submittedName>
</protein>
<dbReference type="Proteomes" id="UP000324705">
    <property type="component" value="Chromosome 4A"/>
</dbReference>
<dbReference type="AlphaFoldDB" id="A0A9R0S9A1"/>
<reference evidence="1 2" key="1">
    <citation type="submission" date="2017-09" db="EMBL/GenBank/DDBJ databases">
        <authorList>
            <consortium name="International Durum Wheat Genome Sequencing Consortium (IDWGSC)"/>
            <person name="Milanesi L."/>
        </authorList>
    </citation>
    <scope>NUCLEOTIDE SEQUENCE [LARGE SCALE GENOMIC DNA]</scope>
    <source>
        <strain evidence="2">cv. Svevo</strain>
    </source>
</reference>
<dbReference type="EMBL" id="LT934117">
    <property type="protein sequence ID" value="VAH91092.1"/>
    <property type="molecule type" value="Genomic_DNA"/>
</dbReference>